<dbReference type="CDD" id="cd11398">
    <property type="entry name" value="bHLHzip_scCBP1"/>
    <property type="match status" value="1"/>
</dbReference>
<dbReference type="SUPFAM" id="SSF47459">
    <property type="entry name" value="HLH, helix-loop-helix DNA-binding domain"/>
    <property type="match status" value="1"/>
</dbReference>
<feature type="region of interest" description="Disordered" evidence="3">
    <location>
        <begin position="133"/>
        <end position="173"/>
    </location>
</feature>
<name>A0AAF0F0K1_9BASI</name>
<evidence type="ECO:0000256" key="2">
    <source>
        <dbReference type="ARBA" id="ARBA00023242"/>
    </source>
</evidence>
<evidence type="ECO:0000313" key="6">
    <source>
        <dbReference type="Proteomes" id="UP001219933"/>
    </source>
</evidence>
<dbReference type="GO" id="GO:0003700">
    <property type="term" value="F:DNA-binding transcription factor activity"/>
    <property type="evidence" value="ECO:0007669"/>
    <property type="project" value="InterPro"/>
</dbReference>
<feature type="region of interest" description="Disordered" evidence="3">
    <location>
        <begin position="1"/>
        <end position="44"/>
    </location>
</feature>
<sequence>MTPPQGPGQHGQPEASAYVDQAGHYDGGADTAPPNDGAPEGHAGIEKDVGTILAGLNQEQLASIVAAARASDSGEQSAYGGNYDASEALSHLPPGLGQAASTLTSFASSFKRSNAPVIGADEDLTQTAALQGTSGALGDAPPPPGMEHDLQQTHQAHHVHPQHKGAHDHTHDSAATAAALAAMGTLAGRHLQQHGQHHVLGDAGRDSMMGDASPVGLGDSLGAARYKRKGPELDRQRKDNHKEVERRRRSAINDGIVQLSQIVPGCDVKNTNKGSIIIAAVRYIQDLKNNEASNIEKWTLEKLLMDQAMNDLSVSLEESRREVERLRAQLGMADAGADKRVGHTQGYDPRFQQYHGDGNGIANHHGQDIAAALEQQGVSHESMDPFAQQHKAEHMDGGDANKRARLV</sequence>
<dbReference type="Gene3D" id="4.10.280.10">
    <property type="entry name" value="Helix-loop-helix DNA-binding domain"/>
    <property type="match status" value="1"/>
</dbReference>
<dbReference type="Pfam" id="PF00010">
    <property type="entry name" value="HLH"/>
    <property type="match status" value="1"/>
</dbReference>
<dbReference type="PANTHER" id="PTHR47787">
    <property type="entry name" value="CENTROMERE-BINDING PROTEIN 1"/>
    <property type="match status" value="1"/>
</dbReference>
<protein>
    <submittedName>
        <fullName evidence="5">Basic helix-loop-helix protein</fullName>
    </submittedName>
</protein>
<dbReference type="SMART" id="SM00353">
    <property type="entry name" value="HLH"/>
    <property type="match status" value="1"/>
</dbReference>
<evidence type="ECO:0000259" key="4">
    <source>
        <dbReference type="PROSITE" id="PS50888"/>
    </source>
</evidence>
<keyword evidence="1" id="KW-0238">DNA-binding</keyword>
<dbReference type="GO" id="GO:0005634">
    <property type="term" value="C:nucleus"/>
    <property type="evidence" value="ECO:0007669"/>
    <property type="project" value="TreeGrafter"/>
</dbReference>
<dbReference type="AlphaFoldDB" id="A0AAF0F0K1"/>
<keyword evidence="2" id="KW-0539">Nucleus</keyword>
<dbReference type="InterPro" id="IPR036638">
    <property type="entry name" value="HLH_DNA-bd_sf"/>
</dbReference>
<proteinExistence type="predicted"/>
<dbReference type="GO" id="GO:0003677">
    <property type="term" value="F:DNA binding"/>
    <property type="evidence" value="ECO:0007669"/>
    <property type="project" value="UniProtKB-KW"/>
</dbReference>
<evidence type="ECO:0000256" key="3">
    <source>
        <dbReference type="SAM" id="MobiDB-lite"/>
    </source>
</evidence>
<accession>A0AAF0F0K1</accession>
<feature type="region of interest" description="Disordered" evidence="3">
    <location>
        <begin position="190"/>
        <end position="249"/>
    </location>
</feature>
<reference evidence="5" key="1">
    <citation type="submission" date="2023-03" db="EMBL/GenBank/DDBJ databases">
        <title>Mating type loci evolution in Malassezia.</title>
        <authorList>
            <person name="Coelho M.A."/>
        </authorList>
    </citation>
    <scope>NUCLEOTIDE SEQUENCE</scope>
    <source>
        <strain evidence="5">CBS 11721</strain>
    </source>
</reference>
<organism evidence="5 6">
    <name type="scientific">Malassezia cuniculi</name>
    <dbReference type="NCBI Taxonomy" id="948313"/>
    <lineage>
        <taxon>Eukaryota</taxon>
        <taxon>Fungi</taxon>
        <taxon>Dikarya</taxon>
        <taxon>Basidiomycota</taxon>
        <taxon>Ustilaginomycotina</taxon>
        <taxon>Malasseziomycetes</taxon>
        <taxon>Malasseziales</taxon>
        <taxon>Malasseziaceae</taxon>
        <taxon>Malassezia</taxon>
    </lineage>
</organism>
<dbReference type="GO" id="GO:0046983">
    <property type="term" value="F:protein dimerization activity"/>
    <property type="evidence" value="ECO:0007669"/>
    <property type="project" value="InterPro"/>
</dbReference>
<dbReference type="Proteomes" id="UP001219933">
    <property type="component" value="Chromosome 4"/>
</dbReference>
<dbReference type="InterPro" id="IPR011598">
    <property type="entry name" value="bHLH_dom"/>
</dbReference>
<evidence type="ECO:0000313" key="5">
    <source>
        <dbReference type="EMBL" id="WFD36082.1"/>
    </source>
</evidence>
<evidence type="ECO:0000256" key="1">
    <source>
        <dbReference type="ARBA" id="ARBA00023125"/>
    </source>
</evidence>
<feature type="compositionally biased region" description="Basic and acidic residues" evidence="3">
    <location>
        <begin position="229"/>
        <end position="246"/>
    </location>
</feature>
<dbReference type="EMBL" id="CP119880">
    <property type="protein sequence ID" value="WFD36082.1"/>
    <property type="molecule type" value="Genomic_DNA"/>
</dbReference>
<dbReference type="PANTHER" id="PTHR47787:SF1">
    <property type="entry name" value="CENTROMERE-BINDING PROTEIN 1"/>
    <property type="match status" value="1"/>
</dbReference>
<feature type="domain" description="BHLH" evidence="4">
    <location>
        <begin position="236"/>
        <end position="287"/>
    </location>
</feature>
<dbReference type="PROSITE" id="PS50888">
    <property type="entry name" value="BHLH"/>
    <property type="match status" value="1"/>
</dbReference>
<gene>
    <name evidence="5" type="primary">CBF1</name>
    <name evidence="5" type="ORF">MCUN1_002953</name>
</gene>
<feature type="compositionally biased region" description="Basic residues" evidence="3">
    <location>
        <begin position="155"/>
        <end position="164"/>
    </location>
</feature>
<dbReference type="InterPro" id="IPR047206">
    <property type="entry name" value="bHLHzip_scCBP1-like"/>
</dbReference>
<keyword evidence="6" id="KW-1185">Reference proteome</keyword>